<dbReference type="InterPro" id="IPR001810">
    <property type="entry name" value="F-box_dom"/>
</dbReference>
<dbReference type="InterPro" id="IPR032675">
    <property type="entry name" value="LRR_dom_sf"/>
</dbReference>
<dbReference type="InterPro" id="IPR036047">
    <property type="entry name" value="F-box-like_dom_sf"/>
</dbReference>
<dbReference type="Gene3D" id="3.80.10.10">
    <property type="entry name" value="Ribonuclease Inhibitor"/>
    <property type="match status" value="1"/>
</dbReference>
<keyword evidence="3" id="KW-1185">Reference proteome</keyword>
<dbReference type="PROSITE" id="PS50181">
    <property type="entry name" value="FBOX"/>
    <property type="match status" value="1"/>
</dbReference>
<dbReference type="SUPFAM" id="SSF52047">
    <property type="entry name" value="RNI-like"/>
    <property type="match status" value="1"/>
</dbReference>
<comment type="caution">
    <text evidence="2">The sequence shown here is derived from an EMBL/GenBank/DDBJ whole genome shotgun (WGS) entry which is preliminary data.</text>
</comment>
<organism evidence="2 3">
    <name type="scientific">Paramarasmius palmivorus</name>
    <dbReference type="NCBI Taxonomy" id="297713"/>
    <lineage>
        <taxon>Eukaryota</taxon>
        <taxon>Fungi</taxon>
        <taxon>Dikarya</taxon>
        <taxon>Basidiomycota</taxon>
        <taxon>Agaricomycotina</taxon>
        <taxon>Agaricomycetes</taxon>
        <taxon>Agaricomycetidae</taxon>
        <taxon>Agaricales</taxon>
        <taxon>Marasmiineae</taxon>
        <taxon>Marasmiaceae</taxon>
        <taxon>Paramarasmius</taxon>
    </lineage>
</organism>
<dbReference type="Proteomes" id="UP001383192">
    <property type="component" value="Unassembled WGS sequence"/>
</dbReference>
<evidence type="ECO:0000259" key="1">
    <source>
        <dbReference type="PROSITE" id="PS50181"/>
    </source>
</evidence>
<protein>
    <recommendedName>
        <fullName evidence="1">F-box domain-containing protein</fullName>
    </recommendedName>
</protein>
<accession>A0AAW0CXT9</accession>
<sequence length="477" mass="54329">MKNRKEYLSGVANKIKGMIKPSIRRLPPEILLHVFSNAGEQSKTRTILTLGQVCSHWRILVHSTPQLWSEITVEFRVSDNAKSTQRILRWTKFLLKKAQSSHLDIHLTVPEYPWERYIDEEDEEQDRDYDTETHLPVVTELVRHSAKWKTVDLTVMRDEVFSLPQDLPHLTTLSVLRHLVLDDPDPDWIADPGPPSPLFAPHLSDLSLTGVGVRLVEPVDLNSLTNLTLEVYYMDTLLGILRHAPNLVELHVHGNAIALAHNDLVVTSRVRTFEAGHLSSVPGLFRHLTLPCLSSLHVSETMNELALVVDHEDQLAHFISRSRPPLAELCLRVSNSLSQEGLDQVLAVVPTTTSLTIGDPRFPREPYLVTDDLLRRLTITSDSSTILPNVTSLRLHFGTPPTSSCIRDMVRSRLQRPANQQLKKLRLVFEYCPYRKLGRVLQECMDELRKEDLDFDVEYWSLPDIIFGDVDSETSDE</sequence>
<evidence type="ECO:0000313" key="3">
    <source>
        <dbReference type="Proteomes" id="UP001383192"/>
    </source>
</evidence>
<evidence type="ECO:0000313" key="2">
    <source>
        <dbReference type="EMBL" id="KAK7043110.1"/>
    </source>
</evidence>
<dbReference type="Pfam" id="PF12937">
    <property type="entry name" value="F-box-like"/>
    <property type="match status" value="1"/>
</dbReference>
<name>A0AAW0CXT9_9AGAR</name>
<dbReference type="EMBL" id="JAYKXP010000029">
    <property type="protein sequence ID" value="KAK7043110.1"/>
    <property type="molecule type" value="Genomic_DNA"/>
</dbReference>
<feature type="domain" description="F-box" evidence="1">
    <location>
        <begin position="20"/>
        <end position="71"/>
    </location>
</feature>
<reference evidence="2 3" key="1">
    <citation type="submission" date="2024-01" db="EMBL/GenBank/DDBJ databases">
        <title>A draft genome for a cacao thread blight-causing isolate of Paramarasmius palmivorus.</title>
        <authorList>
            <person name="Baruah I.K."/>
            <person name="Bukari Y."/>
            <person name="Amoako-Attah I."/>
            <person name="Meinhardt L.W."/>
            <person name="Bailey B.A."/>
            <person name="Cohen S.P."/>
        </authorList>
    </citation>
    <scope>NUCLEOTIDE SEQUENCE [LARGE SCALE GENOMIC DNA]</scope>
    <source>
        <strain evidence="2 3">GH-12</strain>
    </source>
</reference>
<proteinExistence type="predicted"/>
<dbReference type="Gene3D" id="1.20.1280.50">
    <property type="match status" value="1"/>
</dbReference>
<gene>
    <name evidence="2" type="ORF">VNI00_008464</name>
</gene>
<dbReference type="SUPFAM" id="SSF81383">
    <property type="entry name" value="F-box domain"/>
    <property type="match status" value="1"/>
</dbReference>
<dbReference type="AlphaFoldDB" id="A0AAW0CXT9"/>